<sequence length="71" mass="7935">MDRPHPWTEGKLCSILADNKHVTTGEMHDKTSRFVAGMDFDLRPWMTVFGVVLLSPVLPLAHSGFVRNPSS</sequence>
<dbReference type="Proteomes" id="UP000215703">
    <property type="component" value="Chromosome"/>
</dbReference>
<organism evidence="2 3">
    <name type="scientific">Bradyrhizobium ottawaense</name>
    <dbReference type="NCBI Taxonomy" id="931866"/>
    <lineage>
        <taxon>Bacteria</taxon>
        <taxon>Pseudomonadati</taxon>
        <taxon>Pseudomonadota</taxon>
        <taxon>Alphaproteobacteria</taxon>
        <taxon>Hyphomicrobiales</taxon>
        <taxon>Nitrobacteraceae</taxon>
        <taxon>Bradyrhizobium</taxon>
    </lineage>
</organism>
<reference evidence="2 3" key="1">
    <citation type="journal article" date="2014" name="Int. J. Syst. Evol. Microbiol.">
        <title>Bradyrhizobium ottawaense sp. nov., a symbiotic nitrogen fixing bacterium from root nodules of soybeans in Canada.</title>
        <authorList>
            <person name="Yu X."/>
            <person name="Cloutier S."/>
            <person name="Tambong J.T."/>
            <person name="Bromfield E.S."/>
        </authorList>
    </citation>
    <scope>NUCLEOTIDE SEQUENCE [LARGE SCALE GENOMIC DNA]</scope>
    <source>
        <strain evidence="2 3">OO99</strain>
    </source>
</reference>
<reference evidence="2 3" key="2">
    <citation type="journal article" date="2017" name="Syst. Appl. Microbiol.">
        <title>Soybeans inoculated with root zone soils of Canadian native legumes harbour diverse and novel Bradyrhizobium spp. that possess agricultural potential.</title>
        <authorList>
            <person name="Bromfield E.S.P."/>
            <person name="Cloutier S."/>
            <person name="Tambong J.T."/>
            <person name="Tran Thi T.V."/>
        </authorList>
    </citation>
    <scope>NUCLEOTIDE SEQUENCE [LARGE SCALE GENOMIC DNA]</scope>
    <source>
        <strain evidence="2 3">OO99</strain>
    </source>
</reference>
<keyword evidence="1" id="KW-0812">Transmembrane</keyword>
<name>A0A2U8P6P8_9BRAD</name>
<dbReference type="EMBL" id="CP029425">
    <property type="protein sequence ID" value="AWL93405.1"/>
    <property type="molecule type" value="Genomic_DNA"/>
</dbReference>
<keyword evidence="1" id="KW-1133">Transmembrane helix</keyword>
<gene>
    <name evidence="2" type="ORF">CIT37_15440</name>
</gene>
<feature type="transmembrane region" description="Helical" evidence="1">
    <location>
        <begin position="45"/>
        <end position="66"/>
    </location>
</feature>
<dbReference type="AlphaFoldDB" id="A0A2U8P6P8"/>
<evidence type="ECO:0000313" key="3">
    <source>
        <dbReference type="Proteomes" id="UP000215703"/>
    </source>
</evidence>
<evidence type="ECO:0000313" key="2">
    <source>
        <dbReference type="EMBL" id="AWL93405.1"/>
    </source>
</evidence>
<keyword evidence="1" id="KW-0472">Membrane</keyword>
<dbReference type="OrthoDB" id="8239171at2"/>
<accession>A0A2U8P6P8</accession>
<evidence type="ECO:0000256" key="1">
    <source>
        <dbReference type="SAM" id="Phobius"/>
    </source>
</evidence>
<proteinExistence type="predicted"/>
<protein>
    <submittedName>
        <fullName evidence="2">Uncharacterized protein</fullName>
    </submittedName>
</protein>